<name>A0A0A7PJ73_9SPHN</name>
<dbReference type="Proteomes" id="UP000030907">
    <property type="component" value="Chromosome"/>
</dbReference>
<accession>A0A0A7PJ73</accession>
<evidence type="ECO:0000256" key="1">
    <source>
        <dbReference type="ARBA" id="ARBA00022857"/>
    </source>
</evidence>
<keyword evidence="1" id="KW-0521">NADP</keyword>
<evidence type="ECO:0000313" key="5">
    <source>
        <dbReference type="Proteomes" id="UP000030907"/>
    </source>
</evidence>
<gene>
    <name evidence="4" type="primary">qor</name>
    <name evidence="4" type="ORF">SKP52_16385</name>
</gene>
<reference evidence="4 5" key="1">
    <citation type="journal article" date="2015" name="Int. J. Syst. Evol. Microbiol.">
        <title>Description of Sphingopyxis fribergensis sp. nov. - a soil bacterium with the ability to degrade styrene and phenylacetic acid.</title>
        <authorList>
            <person name="Oelschlagel M."/>
            <person name="Ruckert C."/>
            <person name="Kalinowski J."/>
            <person name="Schmidt G."/>
            <person name="Schlomann M."/>
            <person name="Tischler D."/>
        </authorList>
    </citation>
    <scope>NUCLEOTIDE SEQUENCE [LARGE SCALE GENOMIC DNA]</scope>
    <source>
        <strain evidence="4 5">Kp5.2</strain>
    </source>
</reference>
<dbReference type="Pfam" id="PF08240">
    <property type="entry name" value="ADH_N"/>
    <property type="match status" value="1"/>
</dbReference>
<dbReference type="GO" id="GO:0005829">
    <property type="term" value="C:cytosol"/>
    <property type="evidence" value="ECO:0007669"/>
    <property type="project" value="TreeGrafter"/>
</dbReference>
<dbReference type="PANTHER" id="PTHR48106:SF13">
    <property type="entry name" value="QUINONE OXIDOREDUCTASE-RELATED"/>
    <property type="match status" value="1"/>
</dbReference>
<dbReference type="AlphaFoldDB" id="A0A0A7PJ73"/>
<dbReference type="SUPFAM" id="SSF51735">
    <property type="entry name" value="NAD(P)-binding Rossmann-fold domains"/>
    <property type="match status" value="1"/>
</dbReference>
<evidence type="ECO:0000259" key="3">
    <source>
        <dbReference type="SMART" id="SM00829"/>
    </source>
</evidence>
<dbReference type="Gene3D" id="3.40.50.720">
    <property type="entry name" value="NAD(P)-binding Rossmann-like Domain"/>
    <property type="match status" value="1"/>
</dbReference>
<dbReference type="FunFam" id="3.40.50.720:FF:000053">
    <property type="entry name" value="Quinone oxidoreductase 1"/>
    <property type="match status" value="1"/>
</dbReference>
<dbReference type="SMART" id="SM00829">
    <property type="entry name" value="PKS_ER"/>
    <property type="match status" value="1"/>
</dbReference>
<dbReference type="HOGENOM" id="CLU_026673_3_1_5"/>
<dbReference type="InterPro" id="IPR036291">
    <property type="entry name" value="NAD(P)-bd_dom_sf"/>
</dbReference>
<dbReference type="GO" id="GO:0035925">
    <property type="term" value="F:mRNA 3'-UTR AU-rich region binding"/>
    <property type="evidence" value="ECO:0007669"/>
    <property type="project" value="TreeGrafter"/>
</dbReference>
<keyword evidence="5" id="KW-1185">Reference proteome</keyword>
<dbReference type="InterPro" id="IPR020843">
    <property type="entry name" value="ER"/>
</dbReference>
<dbReference type="GO" id="GO:0070402">
    <property type="term" value="F:NADPH binding"/>
    <property type="evidence" value="ECO:0007669"/>
    <property type="project" value="TreeGrafter"/>
</dbReference>
<dbReference type="EMBL" id="CP009122">
    <property type="protein sequence ID" value="AJA10151.1"/>
    <property type="molecule type" value="Genomic_DNA"/>
</dbReference>
<dbReference type="STRING" id="1515612.SKP52_16385"/>
<keyword evidence="2 4" id="KW-0560">Oxidoreductase</keyword>
<dbReference type="Pfam" id="PF00107">
    <property type="entry name" value="ADH_zinc_N"/>
    <property type="match status" value="1"/>
</dbReference>
<dbReference type="OrthoDB" id="9805883at2"/>
<dbReference type="InterPro" id="IPR047618">
    <property type="entry name" value="QOR-like"/>
</dbReference>
<dbReference type="PANTHER" id="PTHR48106">
    <property type="entry name" value="QUINONE OXIDOREDUCTASE PIG3-RELATED"/>
    <property type="match status" value="1"/>
</dbReference>
<sequence length="328" mass="34235">MKAIEAFIESQGGPEVIDWREVMIGDPGPGQVLLRQTAVGLNYLDTYHRDGTYPVPLPSGLGVESAGEVIAVGADVHGFQPGDRAATFGPERNAYASARLVGAASLFKLPADIDDETAAAALLKACTVEMLIERCAKVEAGSTVLVHAAAGGVGLILVQWLKAIGATVIGTVSTEAKAHAAREAGADHVLMYKSDDVAAHVREITDGQGVPVTFDGIGMATWDVSLKATARRGLIVSYGNAGGPVTGVNLGILAQHGSQFVTRPTLFDYYHLPGERAAGAARVFEMIESGAVRITVGQRYSLQDAARAHADLQAGRTTGSTLLIPEHS</sequence>
<feature type="domain" description="Enoyl reductase (ER)" evidence="3">
    <location>
        <begin position="12"/>
        <end position="323"/>
    </location>
</feature>
<dbReference type="GO" id="GO:0003960">
    <property type="term" value="F:quinone reductase (NADPH) activity"/>
    <property type="evidence" value="ECO:0007669"/>
    <property type="project" value="UniProtKB-EC"/>
</dbReference>
<dbReference type="SUPFAM" id="SSF50129">
    <property type="entry name" value="GroES-like"/>
    <property type="match status" value="1"/>
</dbReference>
<dbReference type="Gene3D" id="3.90.180.10">
    <property type="entry name" value="Medium-chain alcohol dehydrogenases, catalytic domain"/>
    <property type="match status" value="1"/>
</dbReference>
<evidence type="ECO:0000313" key="4">
    <source>
        <dbReference type="EMBL" id="AJA10151.1"/>
    </source>
</evidence>
<dbReference type="KEGG" id="sphk:SKP52_16385"/>
<dbReference type="InterPro" id="IPR011032">
    <property type="entry name" value="GroES-like_sf"/>
</dbReference>
<dbReference type="EC" id="1.6.5.5" evidence="4"/>
<protein>
    <submittedName>
        <fullName evidence="4">Quinone oxidoreductase</fullName>
        <ecNumber evidence="4">1.6.5.5</ecNumber>
    </submittedName>
</protein>
<evidence type="ECO:0000256" key="2">
    <source>
        <dbReference type="ARBA" id="ARBA00023002"/>
    </source>
</evidence>
<organism evidence="4 5">
    <name type="scientific">Sphingopyxis fribergensis</name>
    <dbReference type="NCBI Taxonomy" id="1515612"/>
    <lineage>
        <taxon>Bacteria</taxon>
        <taxon>Pseudomonadati</taxon>
        <taxon>Pseudomonadota</taxon>
        <taxon>Alphaproteobacteria</taxon>
        <taxon>Sphingomonadales</taxon>
        <taxon>Sphingomonadaceae</taxon>
        <taxon>Sphingopyxis</taxon>
    </lineage>
</organism>
<dbReference type="RefSeq" id="WP_039576407.1">
    <property type="nucleotide sequence ID" value="NZ_CP009122.1"/>
</dbReference>
<dbReference type="CDD" id="cd05286">
    <property type="entry name" value="QOR2"/>
    <property type="match status" value="1"/>
</dbReference>
<dbReference type="InterPro" id="IPR013154">
    <property type="entry name" value="ADH-like_N"/>
</dbReference>
<dbReference type="InterPro" id="IPR013149">
    <property type="entry name" value="ADH-like_C"/>
</dbReference>
<proteinExistence type="predicted"/>